<dbReference type="FunFam" id="3.20.10.10:FF:000002">
    <property type="entry name" value="D-alanine aminotransferase"/>
    <property type="match status" value="1"/>
</dbReference>
<comment type="pathway">
    <text evidence="7">Cofactor biosynthesis; tetrahydrofolate biosynthesis; 4-aminobenzoate from chorismate: step 2/2.</text>
</comment>
<dbReference type="InterPro" id="IPR050571">
    <property type="entry name" value="Class-IV_PLP-Dep_Aminotrnsfr"/>
</dbReference>
<evidence type="ECO:0000256" key="6">
    <source>
        <dbReference type="ARBA" id="ARBA00023239"/>
    </source>
</evidence>
<evidence type="ECO:0000256" key="14">
    <source>
        <dbReference type="RuleBase" id="RU004516"/>
    </source>
</evidence>
<dbReference type="OrthoDB" id="9805628at2"/>
<evidence type="ECO:0000313" key="16">
    <source>
        <dbReference type="Proteomes" id="UP000190667"/>
    </source>
</evidence>
<dbReference type="GO" id="GO:0008153">
    <property type="term" value="P:4-aminobenzoate biosynthetic process"/>
    <property type="evidence" value="ECO:0007669"/>
    <property type="project" value="UniProtKB-UniRule"/>
</dbReference>
<keyword evidence="6 15" id="KW-0456">Lyase</keyword>
<sequence>MMLINGVAQHQLDASDRAIQFGDGCFTTARIRRGKVVWHEAHLARLKLACQRLMIEQTDWSQLDSEMRTLASQQDDAVLKVIITRGAGGRGYSMAGCGLPTRILSCAPYPAHYPALRERGARLARVSTPLGSNPVLAGLKHLNRLEQVLIRAELDAKPADEALVLDTEGRLVECCAANLFWRKGTQLFTPDLSLCGVAGLARQHLIQQAQTLGWPVAYVRQTPDALSDADEVLICNALMPLVPVIQAETYRYQSREFYHQLTTNNDEWK</sequence>
<evidence type="ECO:0000256" key="7">
    <source>
        <dbReference type="ARBA" id="ARBA00035633"/>
    </source>
</evidence>
<dbReference type="GO" id="GO:0005829">
    <property type="term" value="C:cytosol"/>
    <property type="evidence" value="ECO:0007669"/>
    <property type="project" value="TreeGrafter"/>
</dbReference>
<keyword evidence="5" id="KW-0289">Folate biosynthesis</keyword>
<dbReference type="InterPro" id="IPR018300">
    <property type="entry name" value="Aminotrans_IV_CS"/>
</dbReference>
<dbReference type="InterPro" id="IPR036038">
    <property type="entry name" value="Aminotransferase-like"/>
</dbReference>
<evidence type="ECO:0000256" key="1">
    <source>
        <dbReference type="ARBA" id="ARBA00001933"/>
    </source>
</evidence>
<evidence type="ECO:0000256" key="4">
    <source>
        <dbReference type="ARBA" id="ARBA00022898"/>
    </source>
</evidence>
<dbReference type="InterPro" id="IPR017824">
    <property type="entry name" value="Aminodeoxychorismate_lyase_IV"/>
</dbReference>
<comment type="function">
    <text evidence="10">Involved in the biosynthesis of p-aminobenzoate (PABA), a precursor of tetrahydrofolate. Converts 4-amino-4-deoxychorismate into 4-aminobenzoate (PABA) and pyruvate.</text>
</comment>
<dbReference type="Gene3D" id="3.20.10.10">
    <property type="entry name" value="D-amino Acid Aminotransferase, subunit A, domain 2"/>
    <property type="match status" value="1"/>
</dbReference>
<evidence type="ECO:0000256" key="5">
    <source>
        <dbReference type="ARBA" id="ARBA00022909"/>
    </source>
</evidence>
<dbReference type="InterPro" id="IPR043131">
    <property type="entry name" value="BCAT-like_N"/>
</dbReference>
<evidence type="ECO:0000313" key="15">
    <source>
        <dbReference type="EMBL" id="OON40675.1"/>
    </source>
</evidence>
<dbReference type="PANTHER" id="PTHR42743">
    <property type="entry name" value="AMINO-ACID AMINOTRANSFERASE"/>
    <property type="match status" value="1"/>
</dbReference>
<dbReference type="EMBL" id="MRUL01000003">
    <property type="protein sequence ID" value="OON40675.1"/>
    <property type="molecule type" value="Genomic_DNA"/>
</dbReference>
<comment type="catalytic activity">
    <reaction evidence="9">
        <text>4-amino-4-deoxychorismate = 4-aminobenzoate + pyruvate + H(+)</text>
        <dbReference type="Rhea" id="RHEA:16201"/>
        <dbReference type="ChEBI" id="CHEBI:15361"/>
        <dbReference type="ChEBI" id="CHEBI:15378"/>
        <dbReference type="ChEBI" id="CHEBI:17836"/>
        <dbReference type="ChEBI" id="CHEBI:58406"/>
        <dbReference type="EC" id="4.1.3.38"/>
    </reaction>
</comment>
<comment type="similarity">
    <text evidence="2 13">Belongs to the class-IV pyridoxal-phosphate-dependent aminotransferase family.</text>
</comment>
<dbReference type="EC" id="4.1.3.38" evidence="8 12"/>
<dbReference type="GO" id="GO:0046656">
    <property type="term" value="P:folic acid biosynthetic process"/>
    <property type="evidence" value="ECO:0007669"/>
    <property type="project" value="UniProtKB-KW"/>
</dbReference>
<dbReference type="CDD" id="cd01559">
    <property type="entry name" value="ADCL_like"/>
    <property type="match status" value="1"/>
</dbReference>
<dbReference type="InterPro" id="IPR043132">
    <property type="entry name" value="BCAT-like_C"/>
</dbReference>
<dbReference type="Pfam" id="PF01063">
    <property type="entry name" value="Aminotran_4"/>
    <property type="match status" value="1"/>
</dbReference>
<gene>
    <name evidence="15" type="ORF">BTJ39_06210</name>
</gene>
<protein>
    <recommendedName>
        <fullName evidence="11 12">Aminodeoxychorismate lyase</fullName>
        <ecNumber evidence="8 12">4.1.3.38</ecNumber>
    </recommendedName>
</protein>
<comment type="caution">
    <text evidence="15">The sequence shown here is derived from an EMBL/GenBank/DDBJ whole genome shotgun (WGS) entry which is preliminary data.</text>
</comment>
<comment type="subunit">
    <text evidence="3">Homodimer.</text>
</comment>
<evidence type="ECO:0000256" key="11">
    <source>
        <dbReference type="ARBA" id="ARBA00069174"/>
    </source>
</evidence>
<dbReference type="Gene3D" id="3.30.470.10">
    <property type="match status" value="1"/>
</dbReference>
<dbReference type="STRING" id="1926881.BTJ39_06210"/>
<dbReference type="RefSeq" id="WP_078001818.1">
    <property type="nucleotide sequence ID" value="NZ_MRUL01000003.1"/>
</dbReference>
<dbReference type="InterPro" id="IPR001544">
    <property type="entry name" value="Aminotrans_IV"/>
</dbReference>
<name>A0A1S8YPA0_9GAMM</name>
<keyword evidence="16" id="KW-1185">Reference proteome</keyword>
<evidence type="ECO:0000256" key="2">
    <source>
        <dbReference type="ARBA" id="ARBA00009320"/>
    </source>
</evidence>
<dbReference type="GO" id="GO:0008696">
    <property type="term" value="F:4-amino-4-deoxychorismate lyase activity"/>
    <property type="evidence" value="ECO:0007669"/>
    <property type="project" value="UniProtKB-UniRule"/>
</dbReference>
<evidence type="ECO:0000256" key="9">
    <source>
        <dbReference type="ARBA" id="ARBA00049529"/>
    </source>
</evidence>
<dbReference type="Proteomes" id="UP000190667">
    <property type="component" value="Unassembled WGS sequence"/>
</dbReference>
<comment type="cofactor">
    <cofactor evidence="1 14">
        <name>pyridoxal 5'-phosphate</name>
        <dbReference type="ChEBI" id="CHEBI:597326"/>
    </cofactor>
</comment>
<dbReference type="GO" id="GO:0030170">
    <property type="term" value="F:pyridoxal phosphate binding"/>
    <property type="evidence" value="ECO:0007669"/>
    <property type="project" value="InterPro"/>
</dbReference>
<dbReference type="SUPFAM" id="SSF56752">
    <property type="entry name" value="D-aminoacid aminotransferase-like PLP-dependent enzymes"/>
    <property type="match status" value="1"/>
</dbReference>
<dbReference type="PANTHER" id="PTHR42743:SF2">
    <property type="entry name" value="AMINODEOXYCHORISMATE LYASE"/>
    <property type="match status" value="1"/>
</dbReference>
<dbReference type="PROSITE" id="PS00770">
    <property type="entry name" value="AA_TRANSFER_CLASS_4"/>
    <property type="match status" value="1"/>
</dbReference>
<evidence type="ECO:0000256" key="10">
    <source>
        <dbReference type="ARBA" id="ARBA00054027"/>
    </source>
</evidence>
<evidence type="ECO:0000256" key="12">
    <source>
        <dbReference type="NCBIfam" id="TIGR03461"/>
    </source>
</evidence>
<dbReference type="NCBIfam" id="NF004761">
    <property type="entry name" value="PRK06092.1"/>
    <property type="match status" value="1"/>
</dbReference>
<proteinExistence type="inferred from homology"/>
<accession>A0A1S8YPA0</accession>
<keyword evidence="4 14" id="KW-0663">Pyridoxal phosphate</keyword>
<evidence type="ECO:0000256" key="13">
    <source>
        <dbReference type="RuleBase" id="RU004106"/>
    </source>
</evidence>
<dbReference type="NCBIfam" id="TIGR03461">
    <property type="entry name" value="pabC_Proteo"/>
    <property type="match status" value="1"/>
</dbReference>
<organism evidence="15 16">
    <name type="scientific">Izhakiella australiensis</name>
    <dbReference type="NCBI Taxonomy" id="1926881"/>
    <lineage>
        <taxon>Bacteria</taxon>
        <taxon>Pseudomonadati</taxon>
        <taxon>Pseudomonadota</taxon>
        <taxon>Gammaproteobacteria</taxon>
        <taxon>Enterobacterales</taxon>
        <taxon>Erwiniaceae</taxon>
        <taxon>Izhakiella</taxon>
    </lineage>
</organism>
<dbReference type="AlphaFoldDB" id="A0A1S8YPA0"/>
<evidence type="ECO:0000256" key="8">
    <source>
        <dbReference type="ARBA" id="ARBA00035676"/>
    </source>
</evidence>
<evidence type="ECO:0000256" key="3">
    <source>
        <dbReference type="ARBA" id="ARBA00011738"/>
    </source>
</evidence>
<reference evidence="15 16" key="1">
    <citation type="submission" date="2016-12" db="EMBL/GenBank/DDBJ databases">
        <title>Izhakiella australiana sp. nov. of genus Izhakiella isolated from Australian desert.</title>
        <authorList>
            <person name="Ji M."/>
        </authorList>
    </citation>
    <scope>NUCLEOTIDE SEQUENCE [LARGE SCALE GENOMIC DNA]</scope>
    <source>
        <strain evidence="15 16">D4N98</strain>
    </source>
</reference>